<feature type="compositionally biased region" description="Low complexity" evidence="1">
    <location>
        <begin position="43"/>
        <end position="58"/>
    </location>
</feature>
<comment type="caution">
    <text evidence="2">The sequence shown here is derived from an EMBL/GenBank/DDBJ whole genome shotgun (WGS) entry which is preliminary data.</text>
</comment>
<evidence type="ECO:0000313" key="2">
    <source>
        <dbReference type="EMBL" id="MFB9070512.1"/>
    </source>
</evidence>
<accession>A0ABV5FV12</accession>
<gene>
    <name evidence="2" type="ORF">ACFFX0_04640</name>
</gene>
<reference evidence="2 3" key="1">
    <citation type="submission" date="2024-09" db="EMBL/GenBank/DDBJ databases">
        <authorList>
            <person name="Sun Q."/>
            <person name="Mori K."/>
        </authorList>
    </citation>
    <scope>NUCLEOTIDE SEQUENCE [LARGE SCALE GENOMIC DNA]</scope>
    <source>
        <strain evidence="2 3">CCM 7609</strain>
    </source>
</reference>
<sequence>MRTSHRPPDWSASTVLPVIHVVTVRTSLLSTAGCSCRRVRGPTRSSSTSTADRTPSTRGPGSTRPRCSWPQDMPW</sequence>
<evidence type="ECO:0000256" key="1">
    <source>
        <dbReference type="SAM" id="MobiDB-lite"/>
    </source>
</evidence>
<feature type="region of interest" description="Disordered" evidence="1">
    <location>
        <begin position="37"/>
        <end position="75"/>
    </location>
</feature>
<dbReference type="Proteomes" id="UP001589575">
    <property type="component" value="Unassembled WGS sequence"/>
</dbReference>
<proteinExistence type="predicted"/>
<protein>
    <submittedName>
        <fullName evidence="2">Uncharacterized protein</fullName>
    </submittedName>
</protein>
<evidence type="ECO:0000313" key="3">
    <source>
        <dbReference type="Proteomes" id="UP001589575"/>
    </source>
</evidence>
<organism evidence="2 3">
    <name type="scientific">Citricoccus parietis</name>
    <dbReference type="NCBI Taxonomy" id="592307"/>
    <lineage>
        <taxon>Bacteria</taxon>
        <taxon>Bacillati</taxon>
        <taxon>Actinomycetota</taxon>
        <taxon>Actinomycetes</taxon>
        <taxon>Micrococcales</taxon>
        <taxon>Micrococcaceae</taxon>
        <taxon>Citricoccus</taxon>
    </lineage>
</organism>
<keyword evidence="3" id="KW-1185">Reference proteome</keyword>
<dbReference type="EMBL" id="JBHMFI010000001">
    <property type="protein sequence ID" value="MFB9070512.1"/>
    <property type="molecule type" value="Genomic_DNA"/>
</dbReference>
<name>A0ABV5FV12_9MICC</name>